<evidence type="ECO:0000313" key="2">
    <source>
        <dbReference type="Proteomes" id="UP000007266"/>
    </source>
</evidence>
<dbReference type="Gene3D" id="3.30.420.10">
    <property type="entry name" value="Ribonuclease H-like superfamily/Ribonuclease H"/>
    <property type="match status" value="1"/>
</dbReference>
<dbReference type="InterPro" id="IPR036397">
    <property type="entry name" value="RNaseH_sf"/>
</dbReference>
<dbReference type="HOGENOM" id="CLU_837661_0_0_1"/>
<sequence length="332" mass="38881">MPKPLNKQSRQMIASLLKYFTKERDHGGPFMSLNDVQERVAEALKVSLRTVNTINRMVETKGSPKSPKRIPLRKRPVTDISESEKCDIRDCIYDMVENRVHVTASSLLDNLKRKELFNGSVSSLKRILNNIGFRFKKNDPRKRMMELPNVVFARTNFLRQFMLNMNSEEHLKWNCVYLDETWIFENGTVTRSWQNESCKSTKKCKGEGKRNKPPKTYVADKMAERYGHKVLRLPPYHCIFNPIELIWGITKTYYSKHIGRDGYGGENSVKMWTEALEHVTPQIWSNSIDHTNKIIKQWWERELLFDRNEISPIIINLSEDTDDSDIDFSDSD</sequence>
<gene>
    <name evidence="1" type="primary">GLEAN_08512</name>
    <name evidence="1" type="ORF">TcasGA2_TC008512</name>
</gene>
<accession>D2A2T0</accession>
<dbReference type="PANTHER" id="PTHR33939:SF1">
    <property type="entry name" value="DUF4371 DOMAIN-CONTAINING PROTEIN"/>
    <property type="match status" value="1"/>
</dbReference>
<dbReference type="InParanoid" id="D2A2T0"/>
<reference evidence="1 2" key="2">
    <citation type="journal article" date="2010" name="Nucleic Acids Res.">
        <title>BeetleBase in 2010: revisions to provide comprehensive genomic information for Tribolium castaneum.</title>
        <authorList>
            <person name="Kim H.S."/>
            <person name="Murphy T."/>
            <person name="Xia J."/>
            <person name="Caragea D."/>
            <person name="Park Y."/>
            <person name="Beeman R.W."/>
            <person name="Lorenzen M.D."/>
            <person name="Butcher S."/>
            <person name="Manak J.R."/>
            <person name="Brown S.J."/>
        </authorList>
    </citation>
    <scope>GENOME REANNOTATION</scope>
    <source>
        <strain evidence="1 2">Georgia GA2</strain>
    </source>
</reference>
<evidence type="ECO:0008006" key="3">
    <source>
        <dbReference type="Google" id="ProtNLM"/>
    </source>
</evidence>
<proteinExistence type="predicted"/>
<dbReference type="AlphaFoldDB" id="D2A2T0"/>
<reference evidence="1 2" key="1">
    <citation type="journal article" date="2008" name="Nature">
        <title>The genome of the model beetle and pest Tribolium castaneum.</title>
        <authorList>
            <consortium name="Tribolium Genome Sequencing Consortium"/>
            <person name="Richards S."/>
            <person name="Gibbs R.A."/>
            <person name="Weinstock G.M."/>
            <person name="Brown S.J."/>
            <person name="Denell R."/>
            <person name="Beeman R.W."/>
            <person name="Gibbs R."/>
            <person name="Beeman R.W."/>
            <person name="Brown S.J."/>
            <person name="Bucher G."/>
            <person name="Friedrich M."/>
            <person name="Grimmelikhuijzen C.J."/>
            <person name="Klingler M."/>
            <person name="Lorenzen M."/>
            <person name="Richards S."/>
            <person name="Roth S."/>
            <person name="Schroder R."/>
            <person name="Tautz D."/>
            <person name="Zdobnov E.M."/>
            <person name="Muzny D."/>
            <person name="Gibbs R.A."/>
            <person name="Weinstock G.M."/>
            <person name="Attaway T."/>
            <person name="Bell S."/>
            <person name="Buhay C.J."/>
            <person name="Chandrabose M.N."/>
            <person name="Chavez D."/>
            <person name="Clerk-Blankenburg K.P."/>
            <person name="Cree A."/>
            <person name="Dao M."/>
            <person name="Davis C."/>
            <person name="Chacko J."/>
            <person name="Dinh H."/>
            <person name="Dugan-Rocha S."/>
            <person name="Fowler G."/>
            <person name="Garner T.T."/>
            <person name="Garnes J."/>
            <person name="Gnirke A."/>
            <person name="Hawes A."/>
            <person name="Hernandez J."/>
            <person name="Hines S."/>
            <person name="Holder M."/>
            <person name="Hume J."/>
            <person name="Jhangiani S.N."/>
            <person name="Joshi V."/>
            <person name="Khan Z.M."/>
            <person name="Jackson L."/>
            <person name="Kovar C."/>
            <person name="Kowis A."/>
            <person name="Lee S."/>
            <person name="Lewis L.R."/>
            <person name="Margolis J."/>
            <person name="Morgan M."/>
            <person name="Nazareth L.V."/>
            <person name="Nguyen N."/>
            <person name="Okwuonu G."/>
            <person name="Parker D."/>
            <person name="Richards S."/>
            <person name="Ruiz S.J."/>
            <person name="Santibanez J."/>
            <person name="Savard J."/>
            <person name="Scherer S.E."/>
            <person name="Schneider B."/>
            <person name="Sodergren E."/>
            <person name="Tautz D."/>
            <person name="Vattahil S."/>
            <person name="Villasana D."/>
            <person name="White C.S."/>
            <person name="Wright R."/>
            <person name="Park Y."/>
            <person name="Beeman R.W."/>
            <person name="Lord J."/>
            <person name="Oppert B."/>
            <person name="Lorenzen M."/>
            <person name="Brown S."/>
            <person name="Wang L."/>
            <person name="Savard J."/>
            <person name="Tautz D."/>
            <person name="Richards S."/>
            <person name="Weinstock G."/>
            <person name="Gibbs R.A."/>
            <person name="Liu Y."/>
            <person name="Worley K."/>
            <person name="Weinstock G."/>
            <person name="Elsik C.G."/>
            <person name="Reese J.T."/>
            <person name="Elhaik E."/>
            <person name="Landan G."/>
            <person name="Graur D."/>
            <person name="Arensburger P."/>
            <person name="Atkinson P."/>
            <person name="Beeman R.W."/>
            <person name="Beidler J."/>
            <person name="Brown S.J."/>
            <person name="Demuth J.P."/>
            <person name="Drury D.W."/>
            <person name="Du Y.Z."/>
            <person name="Fujiwara H."/>
            <person name="Lorenzen M."/>
            <person name="Maselli V."/>
            <person name="Osanai M."/>
            <person name="Park Y."/>
            <person name="Robertson H.M."/>
            <person name="Tu Z."/>
            <person name="Wang J.J."/>
            <person name="Wang S."/>
            <person name="Richards S."/>
            <person name="Song H."/>
            <person name="Zhang L."/>
            <person name="Sodergren E."/>
            <person name="Werner D."/>
            <person name="Stanke M."/>
            <person name="Morgenstern B."/>
            <person name="Solovyev V."/>
            <person name="Kosarev P."/>
            <person name="Brown G."/>
            <person name="Chen H.C."/>
            <person name="Ermolaeva O."/>
            <person name="Hlavina W."/>
            <person name="Kapustin Y."/>
            <person name="Kiryutin B."/>
            <person name="Kitts P."/>
            <person name="Maglott D."/>
            <person name="Pruitt K."/>
            <person name="Sapojnikov V."/>
            <person name="Souvorov A."/>
            <person name="Mackey A.J."/>
            <person name="Waterhouse R.M."/>
            <person name="Wyder S."/>
            <person name="Zdobnov E.M."/>
            <person name="Zdobnov E.M."/>
            <person name="Wyder S."/>
            <person name="Kriventseva E.V."/>
            <person name="Kadowaki T."/>
            <person name="Bork P."/>
            <person name="Aranda M."/>
            <person name="Bao R."/>
            <person name="Beermann A."/>
            <person name="Berns N."/>
            <person name="Bolognesi R."/>
            <person name="Bonneton F."/>
            <person name="Bopp D."/>
            <person name="Brown S.J."/>
            <person name="Bucher G."/>
            <person name="Butts T."/>
            <person name="Chaumot A."/>
            <person name="Denell R.E."/>
            <person name="Ferrier D.E."/>
            <person name="Friedrich M."/>
            <person name="Gordon C.M."/>
            <person name="Jindra M."/>
            <person name="Klingler M."/>
            <person name="Lan Q."/>
            <person name="Lattorff H.M."/>
            <person name="Laudet V."/>
            <person name="von Levetsow C."/>
            <person name="Liu Z."/>
            <person name="Lutz R."/>
            <person name="Lynch J.A."/>
            <person name="da Fonseca R.N."/>
            <person name="Posnien N."/>
            <person name="Reuter R."/>
            <person name="Roth S."/>
            <person name="Savard J."/>
            <person name="Schinko J.B."/>
            <person name="Schmitt C."/>
            <person name="Schoppmeier M."/>
            <person name="Schroder R."/>
            <person name="Shippy T.D."/>
            <person name="Simonnet F."/>
            <person name="Marques-Souza H."/>
            <person name="Tautz D."/>
            <person name="Tomoyasu Y."/>
            <person name="Trauner J."/>
            <person name="Van der Zee M."/>
            <person name="Vervoort M."/>
            <person name="Wittkopp N."/>
            <person name="Wimmer E.A."/>
            <person name="Yang X."/>
            <person name="Jones A.K."/>
            <person name="Sattelle D.B."/>
            <person name="Ebert P.R."/>
            <person name="Nelson D."/>
            <person name="Scott J.G."/>
            <person name="Beeman R.W."/>
            <person name="Muthukrishnan S."/>
            <person name="Kramer K.J."/>
            <person name="Arakane Y."/>
            <person name="Beeman R.W."/>
            <person name="Zhu Q."/>
            <person name="Hogenkamp D."/>
            <person name="Dixit R."/>
            <person name="Oppert B."/>
            <person name="Jiang H."/>
            <person name="Zou Z."/>
            <person name="Marshall J."/>
            <person name="Elpidina E."/>
            <person name="Vinokurov K."/>
            <person name="Oppert C."/>
            <person name="Zou Z."/>
            <person name="Evans J."/>
            <person name="Lu Z."/>
            <person name="Zhao P."/>
            <person name="Sumathipala N."/>
            <person name="Altincicek B."/>
            <person name="Vilcinskas A."/>
            <person name="Williams M."/>
            <person name="Hultmark D."/>
            <person name="Hetru C."/>
            <person name="Jiang H."/>
            <person name="Grimmelikhuijzen C.J."/>
            <person name="Hauser F."/>
            <person name="Cazzamali G."/>
            <person name="Williamson M."/>
            <person name="Park Y."/>
            <person name="Li B."/>
            <person name="Tanaka Y."/>
            <person name="Predel R."/>
            <person name="Neupert S."/>
            <person name="Schachtner J."/>
            <person name="Verleyen P."/>
            <person name="Raible F."/>
            <person name="Bork P."/>
            <person name="Friedrich M."/>
            <person name="Walden K.K."/>
            <person name="Robertson H.M."/>
            <person name="Angeli S."/>
            <person name="Foret S."/>
            <person name="Bucher G."/>
            <person name="Schuetz S."/>
            <person name="Maleszka R."/>
            <person name="Wimmer E.A."/>
            <person name="Beeman R.W."/>
            <person name="Lorenzen M."/>
            <person name="Tomoyasu Y."/>
            <person name="Miller S.C."/>
            <person name="Grossmann D."/>
            <person name="Bucher G."/>
        </authorList>
    </citation>
    <scope>NUCLEOTIDE SEQUENCE [LARGE SCALE GENOMIC DNA]</scope>
    <source>
        <strain evidence="1 2">Georgia GA2</strain>
    </source>
</reference>
<dbReference type="GO" id="GO:0003676">
    <property type="term" value="F:nucleic acid binding"/>
    <property type="evidence" value="ECO:0007669"/>
    <property type="project" value="InterPro"/>
</dbReference>
<dbReference type="OMA" id="WERELLF"/>
<dbReference type="PANTHER" id="PTHR33939">
    <property type="entry name" value="PROTEIN CBG22215"/>
    <property type="match status" value="1"/>
</dbReference>
<evidence type="ECO:0000313" key="1">
    <source>
        <dbReference type="EMBL" id="EFA02776.1"/>
    </source>
</evidence>
<dbReference type="eggNOG" id="ENOG502TBEX">
    <property type="taxonomic scope" value="Eukaryota"/>
</dbReference>
<keyword evidence="2" id="KW-1185">Reference proteome</keyword>
<dbReference type="Proteomes" id="UP000007266">
    <property type="component" value="Linkage group 4"/>
</dbReference>
<organism evidence="1 2">
    <name type="scientific">Tribolium castaneum</name>
    <name type="common">Red flour beetle</name>
    <dbReference type="NCBI Taxonomy" id="7070"/>
    <lineage>
        <taxon>Eukaryota</taxon>
        <taxon>Metazoa</taxon>
        <taxon>Ecdysozoa</taxon>
        <taxon>Arthropoda</taxon>
        <taxon>Hexapoda</taxon>
        <taxon>Insecta</taxon>
        <taxon>Pterygota</taxon>
        <taxon>Neoptera</taxon>
        <taxon>Endopterygota</taxon>
        <taxon>Coleoptera</taxon>
        <taxon>Polyphaga</taxon>
        <taxon>Cucujiformia</taxon>
        <taxon>Tenebrionidae</taxon>
        <taxon>Tenebrionidae incertae sedis</taxon>
        <taxon>Tribolium</taxon>
    </lineage>
</organism>
<protein>
    <recommendedName>
        <fullName evidence="3">Tc1-like transposase DDE domain-containing protein</fullName>
    </recommendedName>
</protein>
<dbReference type="PhylomeDB" id="D2A2T0"/>
<name>D2A2T0_TRICA</name>
<dbReference type="EMBL" id="KQ971339">
    <property type="protein sequence ID" value="EFA02776.1"/>
    <property type="molecule type" value="Genomic_DNA"/>
</dbReference>